<evidence type="ECO:0000313" key="4">
    <source>
        <dbReference type="Proteomes" id="UP000580861"/>
    </source>
</evidence>
<feature type="signal peptide" evidence="2">
    <location>
        <begin position="1"/>
        <end position="27"/>
    </location>
</feature>
<gene>
    <name evidence="3" type="ORF">HDA45_008095</name>
</gene>
<proteinExistence type="predicted"/>
<evidence type="ECO:0000256" key="1">
    <source>
        <dbReference type="SAM" id="MobiDB-lite"/>
    </source>
</evidence>
<evidence type="ECO:0000313" key="3">
    <source>
        <dbReference type="EMBL" id="MBB5858008.1"/>
    </source>
</evidence>
<dbReference type="EMBL" id="JACHMX010000001">
    <property type="protein sequence ID" value="MBB5858008.1"/>
    <property type="molecule type" value="Genomic_DNA"/>
</dbReference>
<protein>
    <recommendedName>
        <fullName evidence="5">Lipoprotein</fullName>
    </recommendedName>
</protein>
<dbReference type="Proteomes" id="UP000580861">
    <property type="component" value="Unassembled WGS sequence"/>
</dbReference>
<keyword evidence="4" id="KW-1185">Reference proteome</keyword>
<dbReference type="RefSeq" id="WP_184904591.1">
    <property type="nucleotide sequence ID" value="NZ_JACHMX010000001.1"/>
</dbReference>
<evidence type="ECO:0000256" key="2">
    <source>
        <dbReference type="SAM" id="SignalP"/>
    </source>
</evidence>
<comment type="caution">
    <text evidence="3">The sequence shown here is derived from an EMBL/GenBank/DDBJ whole genome shotgun (WGS) entry which is preliminary data.</text>
</comment>
<sequence length="203" mass="22073">MTRRAVPALAAASIALLSACGPTYDEASTELVPSPAPTSAADRGESPRDLAGKVQFEIKERAEGMIGGPNPGLALQCGEFSGSSLSCTARFKDQTVQIDARIYDYYPGKAMDTYKQDITAKARLLVREEVHREFHESIMAFQNGDPLDADDVLRCDKIPEVTTVRLGVDDELVDTGIQCYHYGGTLTKTKKLKVSSRSIGFHD</sequence>
<name>A0A841BGM9_9PSEU</name>
<dbReference type="AlphaFoldDB" id="A0A841BGM9"/>
<reference evidence="3 4" key="1">
    <citation type="submission" date="2020-08" db="EMBL/GenBank/DDBJ databases">
        <title>Sequencing the genomes of 1000 actinobacteria strains.</title>
        <authorList>
            <person name="Klenk H.-P."/>
        </authorList>
    </citation>
    <scope>NUCLEOTIDE SEQUENCE [LARGE SCALE GENOMIC DNA]</scope>
    <source>
        <strain evidence="3 4">DSM 45272</strain>
    </source>
</reference>
<organism evidence="3 4">
    <name type="scientific">Amycolatopsis umgeniensis</name>
    <dbReference type="NCBI Taxonomy" id="336628"/>
    <lineage>
        <taxon>Bacteria</taxon>
        <taxon>Bacillati</taxon>
        <taxon>Actinomycetota</taxon>
        <taxon>Actinomycetes</taxon>
        <taxon>Pseudonocardiales</taxon>
        <taxon>Pseudonocardiaceae</taxon>
        <taxon>Amycolatopsis</taxon>
    </lineage>
</organism>
<keyword evidence="2" id="KW-0732">Signal</keyword>
<evidence type="ECO:0008006" key="5">
    <source>
        <dbReference type="Google" id="ProtNLM"/>
    </source>
</evidence>
<accession>A0A841BGM9</accession>
<feature type="chain" id="PRO_5032608017" description="Lipoprotein" evidence="2">
    <location>
        <begin position="28"/>
        <end position="203"/>
    </location>
</feature>
<dbReference type="PROSITE" id="PS51257">
    <property type="entry name" value="PROKAR_LIPOPROTEIN"/>
    <property type="match status" value="1"/>
</dbReference>
<feature type="region of interest" description="Disordered" evidence="1">
    <location>
        <begin position="27"/>
        <end position="49"/>
    </location>
</feature>